<keyword evidence="6 10" id="KW-0479">Metal-binding</keyword>
<comment type="subunit">
    <text evidence="10">Homotetramer.</text>
</comment>
<comment type="subcellular location">
    <subcellularLocation>
        <location evidence="3 10">Cytoplasm</location>
    </subcellularLocation>
</comment>
<accession>A0LA18</accession>
<proteinExistence type="inferred from homology"/>
<feature type="binding site" evidence="10">
    <location>
        <begin position="128"/>
        <end position="130"/>
    </location>
    <ligand>
        <name>substrate</name>
    </ligand>
</feature>
<gene>
    <name evidence="10" type="primary">gmhA</name>
    <name evidence="12" type="ordered locus">Mmc1_2311</name>
</gene>
<dbReference type="UniPathway" id="UPA00041">
    <property type="reaction ID" value="UER00436"/>
</dbReference>
<dbReference type="STRING" id="156889.Mmc1_2311"/>
<reference evidence="13" key="1">
    <citation type="journal article" date="2009" name="Appl. Environ. Microbiol.">
        <title>Complete genome sequence of the chemolithoautotrophic marine magnetotactic coccus strain MC-1.</title>
        <authorList>
            <person name="Schubbe S."/>
            <person name="Williams T.J."/>
            <person name="Xie G."/>
            <person name="Kiss H.E."/>
            <person name="Brettin T.S."/>
            <person name="Martinez D."/>
            <person name="Ross C.A."/>
            <person name="Schuler D."/>
            <person name="Cox B.L."/>
            <person name="Nealson K.H."/>
            <person name="Bazylinski D.A."/>
        </authorList>
    </citation>
    <scope>NUCLEOTIDE SEQUENCE [LARGE SCALE GENOMIC DNA]</scope>
    <source>
        <strain evidence="13">ATCC BAA-1437 / JCM 17883 / MC-1</strain>
    </source>
</reference>
<evidence type="ECO:0000256" key="4">
    <source>
        <dbReference type="ARBA" id="ARBA00009894"/>
    </source>
</evidence>
<comment type="cofactor">
    <cofactor evidence="10">
        <name>Zn(2+)</name>
        <dbReference type="ChEBI" id="CHEBI:29105"/>
    </cofactor>
    <text evidence="10">Binds 1 zinc ion per subunit.</text>
</comment>
<name>A0LA18_MAGMM</name>
<keyword evidence="7 10" id="KW-0862">Zinc</keyword>
<evidence type="ECO:0000256" key="3">
    <source>
        <dbReference type="ARBA" id="ARBA00004496"/>
    </source>
</evidence>
<dbReference type="InterPro" id="IPR050099">
    <property type="entry name" value="SIS_GmhA/DiaA_subfam"/>
</dbReference>
<dbReference type="eggNOG" id="COG0279">
    <property type="taxonomic scope" value="Bacteria"/>
</dbReference>
<feature type="binding site" evidence="10">
    <location>
        <position position="133"/>
    </location>
    <ligand>
        <name>substrate</name>
    </ligand>
</feature>
<dbReference type="InterPro" id="IPR001347">
    <property type="entry name" value="SIS_dom"/>
</dbReference>
<keyword evidence="13" id="KW-1185">Reference proteome</keyword>
<evidence type="ECO:0000256" key="1">
    <source>
        <dbReference type="ARBA" id="ARBA00000348"/>
    </source>
</evidence>
<comment type="function">
    <text evidence="2 10">Catalyzes the isomerization of sedoheptulose 7-phosphate in D-glycero-D-manno-heptose 7-phosphate.</text>
</comment>
<dbReference type="GO" id="GO:0008968">
    <property type="term" value="F:D-sedoheptulose 7-phosphate isomerase activity"/>
    <property type="evidence" value="ECO:0007669"/>
    <property type="project" value="UniProtKB-UniRule"/>
</dbReference>
<comment type="similarity">
    <text evidence="4 10">Belongs to the SIS family. GmhA subfamily.</text>
</comment>
<dbReference type="PROSITE" id="PS51464">
    <property type="entry name" value="SIS"/>
    <property type="match status" value="1"/>
</dbReference>
<dbReference type="GO" id="GO:2001061">
    <property type="term" value="P:D-glycero-D-manno-heptose 7-phosphate biosynthetic process"/>
    <property type="evidence" value="ECO:0007669"/>
    <property type="project" value="UniProtKB-UniPathway"/>
</dbReference>
<protein>
    <recommendedName>
        <fullName evidence="10">Phosphoheptose isomerase</fullName>
        <ecNumber evidence="10">5.3.1.28</ecNumber>
    </recommendedName>
    <alternativeName>
        <fullName evidence="10">Sedoheptulose 7-phosphate isomerase</fullName>
    </alternativeName>
</protein>
<dbReference type="HAMAP" id="MF_00067">
    <property type="entry name" value="GmhA"/>
    <property type="match status" value="1"/>
</dbReference>
<evidence type="ECO:0000256" key="6">
    <source>
        <dbReference type="ARBA" id="ARBA00022723"/>
    </source>
</evidence>
<dbReference type="GO" id="GO:0097367">
    <property type="term" value="F:carbohydrate derivative binding"/>
    <property type="evidence" value="ECO:0007669"/>
    <property type="project" value="InterPro"/>
</dbReference>
<feature type="binding site" evidence="10">
    <location>
        <position position="71"/>
    </location>
    <ligand>
        <name>substrate</name>
    </ligand>
</feature>
<feature type="binding site" evidence="10">
    <location>
        <position position="71"/>
    </location>
    <ligand>
        <name>Zn(2+)</name>
        <dbReference type="ChEBI" id="CHEBI:29105"/>
    </ligand>
</feature>
<comment type="miscellaneous">
    <text evidence="10">The reaction produces a racemic mixture of D-glycero-alpha-D-manno-heptose 7-phosphate and D-glycero-beta-D-manno-heptose 7-phosphate.</text>
</comment>
<evidence type="ECO:0000256" key="7">
    <source>
        <dbReference type="ARBA" id="ARBA00022833"/>
    </source>
</evidence>
<reference evidence="12 13" key="2">
    <citation type="journal article" date="2012" name="Int. J. Syst. Evol. Microbiol.">
        <title>Magnetococcus marinus gen. nov., sp. nov., a marine, magnetotactic bacterium that represents a novel lineage (Magnetococcaceae fam. nov.; Magnetococcales ord. nov.) at the base of the Alphaproteobacteria.</title>
        <authorList>
            <person name="Bazylinski D.A."/>
            <person name="Williams T.J."/>
            <person name="Lefevre C.T."/>
            <person name="Berg R.J."/>
            <person name="Zhang C.L."/>
            <person name="Bowser S.S."/>
            <person name="Dean A.J."/>
            <person name="Beveridge T.J."/>
        </authorList>
    </citation>
    <scope>NUCLEOTIDE SEQUENCE [LARGE SCALE GENOMIC DNA]</scope>
    <source>
        <strain evidence="13">ATCC BAA-1437 / JCM 17883 / MC-1</strain>
    </source>
</reference>
<dbReference type="Gene3D" id="3.40.50.10490">
    <property type="entry name" value="Glucose-6-phosphate isomerase like protein, domain 1"/>
    <property type="match status" value="1"/>
</dbReference>
<feature type="binding site" evidence="10">
    <location>
        <position position="180"/>
    </location>
    <ligand>
        <name>Zn(2+)</name>
        <dbReference type="ChEBI" id="CHEBI:29105"/>
    </ligand>
</feature>
<feature type="domain" description="SIS" evidence="11">
    <location>
        <begin position="43"/>
        <end position="208"/>
    </location>
</feature>
<dbReference type="Proteomes" id="UP000002586">
    <property type="component" value="Chromosome"/>
</dbReference>
<dbReference type="InterPro" id="IPR004515">
    <property type="entry name" value="Phosphoheptose_Isoase"/>
</dbReference>
<sequence>MPISTQEQAERYARDLFQRSLALKARMLEGAYMAQLASMGQVIANALAAGNKLLLCGNGGSAADAQHLAAELLVRLRSHINRPGLPAMSLAMDASAMTACGNDYSYAAYYGRMVQALGVAGDVLLGITTSGRSPNVLHALEQGRKQGLITMGLLGGDGGPALALCDHALVVPDKETGRVQEMHITAGHVLMELTEEFLLTQGYIEAEG</sequence>
<dbReference type="InterPro" id="IPR035461">
    <property type="entry name" value="GmhA/DiaA"/>
</dbReference>
<keyword evidence="5 10" id="KW-0963">Cytoplasm</keyword>
<dbReference type="AlphaFoldDB" id="A0LA18"/>
<dbReference type="GO" id="GO:0005975">
    <property type="term" value="P:carbohydrate metabolic process"/>
    <property type="evidence" value="ECO:0007669"/>
    <property type="project" value="UniProtKB-UniRule"/>
</dbReference>
<dbReference type="Pfam" id="PF13580">
    <property type="entry name" value="SIS_2"/>
    <property type="match status" value="1"/>
</dbReference>
<evidence type="ECO:0000256" key="2">
    <source>
        <dbReference type="ARBA" id="ARBA00003172"/>
    </source>
</evidence>
<evidence type="ECO:0000256" key="10">
    <source>
        <dbReference type="HAMAP-Rule" id="MF_00067"/>
    </source>
</evidence>
<feature type="binding site" evidence="10">
    <location>
        <begin position="58"/>
        <end position="60"/>
    </location>
    <ligand>
        <name>substrate</name>
    </ligand>
</feature>
<feature type="binding site" evidence="10">
    <location>
        <begin position="102"/>
        <end position="103"/>
    </location>
    <ligand>
        <name>substrate</name>
    </ligand>
</feature>
<dbReference type="GO" id="GO:0008270">
    <property type="term" value="F:zinc ion binding"/>
    <property type="evidence" value="ECO:0007669"/>
    <property type="project" value="UniProtKB-UniRule"/>
</dbReference>
<feature type="binding site" evidence="10">
    <location>
        <position position="188"/>
    </location>
    <ligand>
        <name>Zn(2+)</name>
        <dbReference type="ChEBI" id="CHEBI:29105"/>
    </ligand>
</feature>
<organism evidence="12 13">
    <name type="scientific">Magnetococcus marinus (strain ATCC BAA-1437 / JCM 17883 / MC-1)</name>
    <dbReference type="NCBI Taxonomy" id="156889"/>
    <lineage>
        <taxon>Bacteria</taxon>
        <taxon>Pseudomonadati</taxon>
        <taxon>Pseudomonadota</taxon>
        <taxon>Magnetococcia</taxon>
        <taxon>Magnetococcales</taxon>
        <taxon>Magnetococcaceae</taxon>
        <taxon>Magnetococcus</taxon>
    </lineage>
</organism>
<comment type="catalytic activity">
    <reaction evidence="1 10">
        <text>2 D-sedoheptulose 7-phosphate = D-glycero-alpha-D-manno-heptose 7-phosphate + D-glycero-beta-D-manno-heptose 7-phosphate</text>
        <dbReference type="Rhea" id="RHEA:27489"/>
        <dbReference type="ChEBI" id="CHEBI:57483"/>
        <dbReference type="ChEBI" id="CHEBI:60203"/>
        <dbReference type="ChEBI" id="CHEBI:60204"/>
        <dbReference type="EC" id="5.3.1.28"/>
    </reaction>
</comment>
<dbReference type="InterPro" id="IPR046348">
    <property type="entry name" value="SIS_dom_sf"/>
</dbReference>
<feature type="binding site" evidence="10">
    <location>
        <position position="67"/>
    </location>
    <ligand>
        <name>Zn(2+)</name>
        <dbReference type="ChEBI" id="CHEBI:29105"/>
    </ligand>
</feature>
<dbReference type="SUPFAM" id="SSF53697">
    <property type="entry name" value="SIS domain"/>
    <property type="match status" value="1"/>
</dbReference>
<dbReference type="RefSeq" id="WP_011713932.1">
    <property type="nucleotide sequence ID" value="NC_008576.1"/>
</dbReference>
<keyword evidence="9 10" id="KW-0119">Carbohydrate metabolism</keyword>
<dbReference type="HOGENOM" id="CLU_080999_3_0_5"/>
<evidence type="ECO:0000313" key="12">
    <source>
        <dbReference type="EMBL" id="ABK44811.1"/>
    </source>
</evidence>
<evidence type="ECO:0000256" key="9">
    <source>
        <dbReference type="ARBA" id="ARBA00023277"/>
    </source>
</evidence>
<evidence type="ECO:0000313" key="13">
    <source>
        <dbReference type="Proteomes" id="UP000002586"/>
    </source>
</evidence>
<comment type="pathway">
    <text evidence="10">Carbohydrate biosynthesis; D-glycero-D-manno-heptose 7-phosphate biosynthesis; D-glycero-alpha-D-manno-heptose 7-phosphate and D-glycero-beta-D-manno-heptose 7-phosphate from sedoheptulose 7-phosphate: step 1/1.</text>
</comment>
<dbReference type="CDD" id="cd05006">
    <property type="entry name" value="SIS_GmhA"/>
    <property type="match status" value="1"/>
</dbReference>
<dbReference type="EC" id="5.3.1.28" evidence="10"/>
<dbReference type="EMBL" id="CP000471">
    <property type="protein sequence ID" value="ABK44811.1"/>
    <property type="molecule type" value="Genomic_DNA"/>
</dbReference>
<feature type="binding site" evidence="10">
    <location>
        <position position="180"/>
    </location>
    <ligand>
        <name>substrate</name>
    </ligand>
</feature>
<evidence type="ECO:0000259" key="11">
    <source>
        <dbReference type="PROSITE" id="PS51464"/>
    </source>
</evidence>
<keyword evidence="8 10" id="KW-0413">Isomerase</keyword>
<dbReference type="GO" id="GO:0005737">
    <property type="term" value="C:cytoplasm"/>
    <property type="evidence" value="ECO:0007669"/>
    <property type="project" value="UniProtKB-SubCell"/>
</dbReference>
<evidence type="ECO:0000256" key="8">
    <source>
        <dbReference type="ARBA" id="ARBA00023235"/>
    </source>
</evidence>
<evidence type="ECO:0000256" key="5">
    <source>
        <dbReference type="ARBA" id="ARBA00022490"/>
    </source>
</evidence>
<dbReference type="KEGG" id="mgm:Mmc1_2311"/>
<dbReference type="PANTHER" id="PTHR30390">
    <property type="entry name" value="SEDOHEPTULOSE 7-PHOSPHATE ISOMERASE / DNAA INITIATOR-ASSOCIATING FACTOR FOR REPLICATION INITIATION"/>
    <property type="match status" value="1"/>
</dbReference>